<dbReference type="PROSITE" id="PS00237">
    <property type="entry name" value="G_PROTEIN_RECEP_F1_1"/>
    <property type="match status" value="1"/>
</dbReference>
<evidence type="ECO:0000259" key="10">
    <source>
        <dbReference type="PROSITE" id="PS50262"/>
    </source>
</evidence>
<feature type="domain" description="G-protein coupled receptors family 1 profile" evidence="10">
    <location>
        <begin position="41"/>
        <end position="290"/>
    </location>
</feature>
<keyword evidence="2 8" id="KW-0812">Transmembrane</keyword>
<dbReference type="RefSeq" id="XP_030046161.1">
    <property type="nucleotide sequence ID" value="XM_030190301.1"/>
</dbReference>
<dbReference type="GO" id="GO:0004930">
    <property type="term" value="F:G protein-coupled receptor activity"/>
    <property type="evidence" value="ECO:0007669"/>
    <property type="project" value="UniProtKB-KW"/>
</dbReference>
<dbReference type="InterPro" id="IPR017452">
    <property type="entry name" value="GPCR_Rhodpsn_7TM"/>
</dbReference>
<keyword evidence="6 8" id="KW-0675">Receptor</keyword>
<feature type="transmembrane region" description="Helical" evidence="9">
    <location>
        <begin position="60"/>
        <end position="79"/>
    </location>
</feature>
<dbReference type="PANTHER" id="PTHR48018">
    <property type="entry name" value="OLFACTORY RECEPTOR"/>
    <property type="match status" value="1"/>
</dbReference>
<dbReference type="SUPFAM" id="SSF81321">
    <property type="entry name" value="Family A G protein-coupled receptor-like"/>
    <property type="match status" value="1"/>
</dbReference>
<dbReference type="PROSITE" id="PS50262">
    <property type="entry name" value="G_PROTEIN_RECEP_F1_2"/>
    <property type="match status" value="1"/>
</dbReference>
<accession>A0A6P7WYD4</accession>
<comment type="subcellular location">
    <subcellularLocation>
        <location evidence="9">Cell membrane</location>
        <topology evidence="9">Multi-pass membrane protein</topology>
    </subcellularLocation>
    <subcellularLocation>
        <location evidence="1">Membrane</location>
        <topology evidence="1">Multi-pass membrane protein</topology>
    </subcellularLocation>
</comment>
<proteinExistence type="inferred from homology"/>
<evidence type="ECO:0000256" key="7">
    <source>
        <dbReference type="ARBA" id="ARBA00023224"/>
    </source>
</evidence>
<dbReference type="GO" id="GO:0005886">
    <property type="term" value="C:plasma membrane"/>
    <property type="evidence" value="ECO:0007669"/>
    <property type="project" value="UniProtKB-SubCell"/>
</dbReference>
<comment type="similarity">
    <text evidence="8">Belongs to the G-protein coupled receptor 1 family.</text>
</comment>
<dbReference type="InParanoid" id="A0A6P7WYD4"/>
<dbReference type="InterPro" id="IPR000725">
    <property type="entry name" value="Olfact_rcpt"/>
</dbReference>
<keyword evidence="7 8" id="KW-0807">Transducer</keyword>
<evidence type="ECO:0000256" key="1">
    <source>
        <dbReference type="ARBA" id="ARBA00004141"/>
    </source>
</evidence>
<dbReference type="FunFam" id="1.20.1070.10:FF:000003">
    <property type="entry name" value="Olfactory receptor"/>
    <property type="match status" value="1"/>
</dbReference>
<evidence type="ECO:0000313" key="12">
    <source>
        <dbReference type="RefSeq" id="XP_030046161.1"/>
    </source>
</evidence>
<dbReference type="Proteomes" id="UP000515156">
    <property type="component" value="Chromosome 1"/>
</dbReference>
<gene>
    <name evidence="12" type="primary">LOC115460534</name>
</gene>
<organism evidence="11 12">
    <name type="scientific">Microcaecilia unicolor</name>
    <dbReference type="NCBI Taxonomy" id="1415580"/>
    <lineage>
        <taxon>Eukaryota</taxon>
        <taxon>Metazoa</taxon>
        <taxon>Chordata</taxon>
        <taxon>Craniata</taxon>
        <taxon>Vertebrata</taxon>
        <taxon>Euteleostomi</taxon>
        <taxon>Amphibia</taxon>
        <taxon>Gymnophiona</taxon>
        <taxon>Siphonopidae</taxon>
        <taxon>Microcaecilia</taxon>
    </lineage>
</organism>
<evidence type="ECO:0000256" key="3">
    <source>
        <dbReference type="ARBA" id="ARBA00022989"/>
    </source>
</evidence>
<keyword evidence="5 9" id="KW-0472">Membrane</keyword>
<evidence type="ECO:0000256" key="4">
    <source>
        <dbReference type="ARBA" id="ARBA00023040"/>
    </source>
</evidence>
<evidence type="ECO:0000256" key="9">
    <source>
        <dbReference type="RuleBase" id="RU363047"/>
    </source>
</evidence>
<reference evidence="12" key="1">
    <citation type="submission" date="2025-08" db="UniProtKB">
        <authorList>
            <consortium name="RefSeq"/>
        </authorList>
    </citation>
    <scope>IDENTIFICATION</scope>
</reference>
<dbReference type="GO" id="GO:0004984">
    <property type="term" value="F:olfactory receptor activity"/>
    <property type="evidence" value="ECO:0007669"/>
    <property type="project" value="InterPro"/>
</dbReference>
<dbReference type="PRINTS" id="PR00237">
    <property type="entry name" value="GPCRRHODOPSN"/>
</dbReference>
<dbReference type="InterPro" id="IPR000276">
    <property type="entry name" value="GPCR_Rhodpsn"/>
</dbReference>
<evidence type="ECO:0000256" key="2">
    <source>
        <dbReference type="ARBA" id="ARBA00022692"/>
    </source>
</evidence>
<dbReference type="PRINTS" id="PR00245">
    <property type="entry name" value="OLFACTORYR"/>
</dbReference>
<keyword evidence="3 9" id="KW-1133">Transmembrane helix</keyword>
<feature type="transmembrane region" description="Helical" evidence="9">
    <location>
        <begin position="26"/>
        <end position="48"/>
    </location>
</feature>
<protein>
    <recommendedName>
        <fullName evidence="9">Olfactory receptor</fullName>
    </recommendedName>
</protein>
<dbReference type="Pfam" id="PF13853">
    <property type="entry name" value="7tm_4"/>
    <property type="match status" value="1"/>
</dbReference>
<evidence type="ECO:0000256" key="5">
    <source>
        <dbReference type="ARBA" id="ARBA00023136"/>
    </source>
</evidence>
<keyword evidence="9" id="KW-1003">Cell membrane</keyword>
<keyword evidence="9" id="KW-0552">Olfaction</keyword>
<keyword evidence="4 8" id="KW-0297">G-protein coupled receptor</keyword>
<evidence type="ECO:0000256" key="8">
    <source>
        <dbReference type="RuleBase" id="RU000688"/>
    </source>
</evidence>
<feature type="transmembrane region" description="Helical" evidence="9">
    <location>
        <begin position="140"/>
        <end position="158"/>
    </location>
</feature>
<feature type="transmembrane region" description="Helical" evidence="9">
    <location>
        <begin position="242"/>
        <end position="261"/>
    </location>
</feature>
<feature type="transmembrane region" description="Helical" evidence="9">
    <location>
        <begin position="197"/>
        <end position="221"/>
    </location>
</feature>
<feature type="transmembrane region" description="Helical" evidence="9">
    <location>
        <begin position="99"/>
        <end position="120"/>
    </location>
</feature>
<name>A0A6P7WYD4_9AMPH</name>
<keyword evidence="11" id="KW-1185">Reference proteome</keyword>
<evidence type="ECO:0000313" key="11">
    <source>
        <dbReference type="Proteomes" id="UP000515156"/>
    </source>
</evidence>
<dbReference type="Gene3D" id="1.20.1070.10">
    <property type="entry name" value="Rhodopsin 7-helix transmembrane proteins"/>
    <property type="match status" value="1"/>
</dbReference>
<dbReference type="OrthoDB" id="10342250at2759"/>
<dbReference type="GeneID" id="115460534"/>
<dbReference type="AlphaFoldDB" id="A0A6P7WYD4"/>
<sequence>MEGKNQSSVTEFILLGFSDLSKLQNLLFPVFLAMYVLTLLGNIGIIMLIKIDSQLDTPMYFFISNLAFIDICYSSTIIPNTLANFVAENKNISLLDCAIQLYIFAACATAECFLLAVMAYDRYVAICNPLLYTAVMTRKVRIQLIASVYIISLSHSAIQTSNAFSMSFCGPNEINHFYCDAPPLLKLSCSDTFFNEIVLSTFATIVTSSTITAICISYIYIISAIVRIRSSEGRRKAFSTCTSHFITVVLFFGTLVFIYVFPSSHFSLSINRVVSIVYTMVIPMVNPMIYSFRNNDVRQALKKILKKKWFYPEKHFQS</sequence>
<dbReference type="KEGG" id="muo:115460534"/>
<dbReference type="FunCoup" id="A0A6P7WYD4">
    <property type="interactions" value="404"/>
</dbReference>
<evidence type="ECO:0000256" key="6">
    <source>
        <dbReference type="ARBA" id="ARBA00023170"/>
    </source>
</evidence>
<keyword evidence="9" id="KW-0716">Sensory transduction</keyword>
<feature type="transmembrane region" description="Helical" evidence="9">
    <location>
        <begin position="273"/>
        <end position="292"/>
    </location>
</feature>
<dbReference type="CDD" id="cd15230">
    <property type="entry name" value="7tmA_OR5-like"/>
    <property type="match status" value="1"/>
</dbReference>